<feature type="non-terminal residue" evidence="2">
    <location>
        <position position="321"/>
    </location>
</feature>
<comment type="caution">
    <text evidence="2">The sequence shown here is derived from an EMBL/GenBank/DDBJ whole genome shotgun (WGS) entry which is preliminary data.</text>
</comment>
<sequence>MFDFIVRIVVRKVILTSVVLSFVGCLSDWGFGSGDVDLKKATWLVAEKVPLVVDKGGVPVGGGNGGTVTPVNGLFNLKPGTKVNAQALGGAIDPTGTTIVNDFDGDGILNVNETTTNVWVADYPEIDTVVAPPITMKIAILKSSTGESDEIVSEINSDDLASTKSEGSESMHQNEINLRTVQFQDQYKKEYEQSQENSATYSLKASATVPVLAQTSLEYTQSTTNKWSKRALDEATTTKWADKPFKNDIDKEAKSVKSDSASQKARKYRSEKTSKINETSKVEANAGYVRAALYIKNRSVNMPVKLSNILCTLMFEDARGN</sequence>
<name>A0A4V3JG10_9LEPT</name>
<dbReference type="Proteomes" id="UP000298097">
    <property type="component" value="Unassembled WGS sequence"/>
</dbReference>
<evidence type="ECO:0000256" key="1">
    <source>
        <dbReference type="SAM" id="MobiDB-lite"/>
    </source>
</evidence>
<evidence type="ECO:0000313" key="3">
    <source>
        <dbReference type="Proteomes" id="UP000298097"/>
    </source>
</evidence>
<dbReference type="EMBL" id="RQEY01000016">
    <property type="protein sequence ID" value="TGK39852.1"/>
    <property type="molecule type" value="Genomic_DNA"/>
</dbReference>
<accession>A0A4V3JG10</accession>
<organism evidence="2 3">
    <name type="scientific">Leptospira andrefontaineae</name>
    <dbReference type="NCBI Taxonomy" id="2484976"/>
    <lineage>
        <taxon>Bacteria</taxon>
        <taxon>Pseudomonadati</taxon>
        <taxon>Spirochaetota</taxon>
        <taxon>Spirochaetia</taxon>
        <taxon>Leptospirales</taxon>
        <taxon>Leptospiraceae</taxon>
        <taxon>Leptospira</taxon>
    </lineage>
</organism>
<feature type="region of interest" description="Disordered" evidence="1">
    <location>
        <begin position="251"/>
        <end position="274"/>
    </location>
</feature>
<protein>
    <recommendedName>
        <fullName evidence="4">Lipoprotein</fullName>
    </recommendedName>
</protein>
<reference evidence="2" key="1">
    <citation type="journal article" date="2019" name="PLoS Negl. Trop. Dis.">
        <title>Revisiting the worldwide diversity of Leptospira species in the environment.</title>
        <authorList>
            <person name="Vincent A.T."/>
            <person name="Schiettekatte O."/>
            <person name="Bourhy P."/>
            <person name="Veyrier F.J."/>
            <person name="Picardeau M."/>
        </authorList>
    </citation>
    <scope>NUCLEOTIDE SEQUENCE [LARGE SCALE GENOMIC DNA]</scope>
    <source>
        <strain evidence="2">201800301</strain>
    </source>
</reference>
<dbReference type="AlphaFoldDB" id="A0A4V3JG10"/>
<evidence type="ECO:0008006" key="4">
    <source>
        <dbReference type="Google" id="ProtNLM"/>
    </source>
</evidence>
<keyword evidence="3" id="KW-1185">Reference proteome</keyword>
<dbReference type="PROSITE" id="PS51257">
    <property type="entry name" value="PROKAR_LIPOPROTEIN"/>
    <property type="match status" value="1"/>
</dbReference>
<gene>
    <name evidence="2" type="ORF">EHO65_11710</name>
</gene>
<proteinExistence type="predicted"/>
<evidence type="ECO:0000313" key="2">
    <source>
        <dbReference type="EMBL" id="TGK39852.1"/>
    </source>
</evidence>